<name>A0A943HU97_BACT4</name>
<dbReference type="Gene3D" id="3.40.50.2000">
    <property type="entry name" value="Glycogen Phosphorylase B"/>
    <property type="match status" value="1"/>
</dbReference>
<dbReference type="PANTHER" id="PTHR46401:SF2">
    <property type="entry name" value="GLYCOSYLTRANSFERASE WBBK-RELATED"/>
    <property type="match status" value="1"/>
</dbReference>
<comment type="caution">
    <text evidence="3">The sequence shown here is derived from an EMBL/GenBank/DDBJ whole genome shotgun (WGS) entry which is preliminary data.</text>
</comment>
<evidence type="ECO:0000259" key="2">
    <source>
        <dbReference type="Pfam" id="PF00534"/>
    </source>
</evidence>
<reference evidence="3" key="1">
    <citation type="submission" date="2021-02" db="EMBL/GenBank/DDBJ databases">
        <title>Infant gut strain persistence is associated with maternal origin, phylogeny, and functional potential including surface adhesion and iron acquisition.</title>
        <authorList>
            <person name="Lou Y.C."/>
        </authorList>
    </citation>
    <scope>NUCLEOTIDE SEQUENCE</scope>
    <source>
        <strain evidence="3">L3_082_243G1_dasL3_082_243G1_maxbin2.maxbin.015s ta_sub</strain>
    </source>
</reference>
<dbReference type="PANTHER" id="PTHR46401">
    <property type="entry name" value="GLYCOSYLTRANSFERASE WBBK-RELATED"/>
    <property type="match status" value="1"/>
</dbReference>
<gene>
    <name evidence="3" type="ORF">KHY35_17995</name>
</gene>
<evidence type="ECO:0000313" key="3">
    <source>
        <dbReference type="EMBL" id="MBS5412570.1"/>
    </source>
</evidence>
<organism evidence="3 4">
    <name type="scientific">Bacteroides thetaiotaomicron</name>
    <dbReference type="NCBI Taxonomy" id="818"/>
    <lineage>
        <taxon>Bacteria</taxon>
        <taxon>Pseudomonadati</taxon>
        <taxon>Bacteroidota</taxon>
        <taxon>Bacteroidia</taxon>
        <taxon>Bacteroidales</taxon>
        <taxon>Bacteroidaceae</taxon>
        <taxon>Bacteroides</taxon>
    </lineage>
</organism>
<dbReference type="GO" id="GO:0016757">
    <property type="term" value="F:glycosyltransferase activity"/>
    <property type="evidence" value="ECO:0007669"/>
    <property type="project" value="InterPro"/>
</dbReference>
<evidence type="ECO:0000256" key="1">
    <source>
        <dbReference type="ARBA" id="ARBA00022679"/>
    </source>
</evidence>
<dbReference type="Proteomes" id="UP000782901">
    <property type="component" value="Unassembled WGS sequence"/>
</dbReference>
<keyword evidence="1" id="KW-0808">Transferase</keyword>
<dbReference type="AlphaFoldDB" id="A0A943HU97"/>
<dbReference type="RefSeq" id="WP_182426909.1">
    <property type="nucleotide sequence ID" value="NZ_CAXSMB010000015.1"/>
</dbReference>
<dbReference type="EMBL" id="JAGZEE010000033">
    <property type="protein sequence ID" value="MBS5412570.1"/>
    <property type="molecule type" value="Genomic_DNA"/>
</dbReference>
<protein>
    <submittedName>
        <fullName evidence="3">Glycosyltransferase family 4 protein</fullName>
    </submittedName>
</protein>
<sequence length="419" mass="48560">MKKEKVAFVVVRYGKNINGGAEYHCQMLAERLVPDYDVEVLTTCVRDVATGENIYPEGEEEWNGVVIRRFRTNPVQREKERYFAKRAKPARKLRQFLFKLGILKYLSYLIPVWTYKNDDEVQAMKSDKFYSSALNDYIREHVDEYKAFIAMSSDYVTFYYTALYAGRKTIAIPTMHNMGISFRSVLTSAFSKIAYVGFNTGEEQRLAENILGKALGAHGILSVGIEESLSADWALTKEKFQLPERYLLYIGRITPKKIHRLLTYFVNYKKKYSDSTLRLVLVGGLAMERFEHPDIIYTGFVSDEEKMSILQHAEIVVNPSRYESLSLILLEAMSQKKPMLVNGHCKVLKEHCLKSDFASFYYMNKRGFNQALRRIEQSEDLREEMGEKGASYVESNYNWSLIMGRLKSDINFIKENGKR</sequence>
<feature type="domain" description="Glycosyl transferase family 1" evidence="2">
    <location>
        <begin position="238"/>
        <end position="390"/>
    </location>
</feature>
<evidence type="ECO:0000313" key="4">
    <source>
        <dbReference type="Proteomes" id="UP000782901"/>
    </source>
</evidence>
<accession>A0A943HU97</accession>
<dbReference type="InterPro" id="IPR001296">
    <property type="entry name" value="Glyco_trans_1"/>
</dbReference>
<dbReference type="Pfam" id="PF00534">
    <property type="entry name" value="Glycos_transf_1"/>
    <property type="match status" value="1"/>
</dbReference>
<dbReference type="SUPFAM" id="SSF53756">
    <property type="entry name" value="UDP-Glycosyltransferase/glycogen phosphorylase"/>
    <property type="match status" value="1"/>
</dbReference>
<proteinExistence type="predicted"/>
<dbReference type="CDD" id="cd03801">
    <property type="entry name" value="GT4_PimA-like"/>
    <property type="match status" value="1"/>
</dbReference>